<feature type="binding site" evidence="6">
    <location>
        <position position="719"/>
    </location>
    <ligand>
        <name>Zn(2+)</name>
        <dbReference type="ChEBI" id="CHEBI:29105"/>
    </ligand>
</feature>
<protein>
    <recommendedName>
        <fullName evidence="6">Probable inorganic carbon transporter subunit DabA</fullName>
    </recommendedName>
</protein>
<keyword evidence="1 6" id="KW-0813">Transport</keyword>
<dbReference type="EMBL" id="JAAFGW010000057">
    <property type="protein sequence ID" value="NDP47789.1"/>
    <property type="molecule type" value="Genomic_DNA"/>
</dbReference>
<comment type="subcellular location">
    <subcellularLocation>
        <location evidence="6">Cell membrane</location>
        <topology evidence="6">Peripheral membrane protein</topology>
    </subcellularLocation>
</comment>
<gene>
    <name evidence="6" type="primary">dabA</name>
    <name evidence="7" type="ORF">GZ085_05225</name>
</gene>
<comment type="function">
    <text evidence="6">Part of an energy-coupled inorganic carbon pump.</text>
</comment>
<proteinExistence type="inferred from homology"/>
<keyword evidence="4 6" id="KW-0862">Zinc</keyword>
<comment type="similarity">
    <text evidence="6">Belongs to the inorganic carbon transporter (TC 9.A.2) DabA family.</text>
</comment>
<dbReference type="Pfam" id="PF10070">
    <property type="entry name" value="DabA"/>
    <property type="match status" value="1"/>
</dbReference>
<evidence type="ECO:0000256" key="5">
    <source>
        <dbReference type="ARBA" id="ARBA00023136"/>
    </source>
</evidence>
<sequence length="1042" mass="117774">MSLALGRRLKIRTMIHLAGEPIPYFWPMRTFIHHNPLYGLEHLPFEQAVAEGERLFHAKGYLPRRLYQRYLQNGRVDREALSAQVARFLDSEPAVAGLDLHALLMSMLTQVADPLGDVPALADAQDVYAVLRGDNLPDRSVDPAQLATRLATAMPASRPVHEIMDALYGTNLGATIDELVIKSCLDFFDEGQSAWQLPGREQGLYTAWRGVARHNLRLSIRGIHIKKILELDDTPEGIISHVMQELGVPEDAWMDYFTRELTRLHGWAGFIRWRVNAKHYYWSRRYPADLVDYLAIRMVLAFALIREHVHQNKAPLGADALARYFEQKPGEAYLRHEFHSGRVLPALAHRVEDALAGRRESRIARLLPDYLARKRESEARERAAALRRLCEGVGCADTLVRLAPDTLDQLQQLLARFERAEGQMWLVAQEALYMGRLLGQLELGQAQPREKRPFAQGLFCIDVRSERIRRHLEKVGDYQTFGIAGFFGVPVSFVGLAKGSETHLAPVVVTPKNLVLELAIARNADDEAFVSVLEQVFHDLKASVLSPFITVEAIGLLFGFDMFGKSLAPLAYNRWRQRLYPDAPDSRLLLDKLSREQADSIIRSLQRNMIVKAVGRELEIARETITDEMVRELRETALGHQPRATLFATYFGLDEAREQALIDRLRRVYRIDSGYAQMQLEQLGRIGFTLDEQVKFVSSALRSIGLTEKFSRFVLLVGHGSTSENNPYESALDCGACGGNHGVVSARVLAQMANKQAVRVRLREKGFDLPDDAWFVPAFHNTTTDELRLHDLDLLPPGHLVYVERLSNGLFAASKLCAAERLPTLEPGIRESDPASAFRNVRRNAMDWSQVRPEWGLSRNAAFVIGRRHATETLDLEGRVFLHSYDWRCDRKGRLLESILTGPLVVGQWINMEHYFSTVDNEHYGSGSKVYHNVAGRFGVMSGNLSDLRTGLPAQTVLKDGEPYHEPLRLLTVIESPVAHAMRAINGVVKVRNLVHNGWIRMVIIDPETRLFHMFEDGGWQVRDLAPVDSRHELAPIKELNA</sequence>
<dbReference type="PANTHER" id="PTHR38344:SF1">
    <property type="entry name" value="INORGANIC CARBON TRANSPORTER SUBUNIT DABA-RELATED"/>
    <property type="match status" value="1"/>
</dbReference>
<comment type="subunit">
    <text evidence="6">Forms a complex with DabB.</text>
</comment>
<name>A0A7C9P570_9PROT</name>
<feature type="binding site" evidence="6">
    <location>
        <position position="734"/>
    </location>
    <ligand>
        <name>Zn(2+)</name>
        <dbReference type="ChEBI" id="CHEBI:29105"/>
    </ligand>
</feature>
<accession>A0A7C9P570</accession>
<evidence type="ECO:0000256" key="2">
    <source>
        <dbReference type="ARBA" id="ARBA00022475"/>
    </source>
</evidence>
<dbReference type="AlphaFoldDB" id="A0A7C9P570"/>
<dbReference type="Proteomes" id="UP000483432">
    <property type="component" value="Unassembled WGS sequence"/>
</dbReference>
<evidence type="ECO:0000313" key="7">
    <source>
        <dbReference type="EMBL" id="NDP47789.1"/>
    </source>
</evidence>
<evidence type="ECO:0000256" key="6">
    <source>
        <dbReference type="HAMAP-Rule" id="MF_01871"/>
    </source>
</evidence>
<dbReference type="GO" id="GO:0008270">
    <property type="term" value="F:zinc ion binding"/>
    <property type="evidence" value="ECO:0007669"/>
    <property type="project" value="UniProtKB-UniRule"/>
</dbReference>
<evidence type="ECO:0000313" key="8">
    <source>
        <dbReference type="Proteomes" id="UP000483432"/>
    </source>
</evidence>
<feature type="binding site" evidence="6">
    <location>
        <position position="460"/>
    </location>
    <ligand>
        <name>Zn(2+)</name>
        <dbReference type="ChEBI" id="CHEBI:29105"/>
    </ligand>
</feature>
<feature type="binding site" evidence="6">
    <location>
        <position position="462"/>
    </location>
    <ligand>
        <name>Zn(2+)</name>
        <dbReference type="ChEBI" id="CHEBI:29105"/>
    </ligand>
</feature>
<organism evidence="7 8">
    <name type="scientific">Sulfuriferula multivorans</name>
    <dbReference type="NCBI Taxonomy" id="1559896"/>
    <lineage>
        <taxon>Bacteria</taxon>
        <taxon>Pseudomonadati</taxon>
        <taxon>Pseudomonadota</taxon>
        <taxon>Betaproteobacteria</taxon>
        <taxon>Nitrosomonadales</taxon>
        <taxon>Sulfuricellaceae</taxon>
        <taxon>Sulfuriferula</taxon>
    </lineage>
</organism>
<dbReference type="HAMAP" id="MF_01871">
    <property type="entry name" value="DabA"/>
    <property type="match status" value="1"/>
</dbReference>
<keyword evidence="2 6" id="KW-1003">Cell membrane</keyword>
<reference evidence="7 8" key="1">
    <citation type="submission" date="2019-09" db="EMBL/GenBank/DDBJ databases">
        <title>H2 Metabolism Revealed by Metagenomic Analysis in Subglacial Sediment of East Antarctica.</title>
        <authorList>
            <person name="Yang Z."/>
            <person name="Zhang Y."/>
            <person name="Lv Y."/>
            <person name="Yan W."/>
            <person name="Xiao X."/>
            <person name="Sun B."/>
            <person name="Ma H."/>
        </authorList>
    </citation>
    <scope>NUCLEOTIDE SEQUENCE [LARGE SCALE GENOMIC DNA]</scope>
    <source>
        <strain evidence="7">Bin2_2</strain>
    </source>
</reference>
<evidence type="ECO:0000256" key="3">
    <source>
        <dbReference type="ARBA" id="ARBA00022723"/>
    </source>
</evidence>
<comment type="cofactor">
    <cofactor evidence="6">
        <name>Zn(2+)</name>
        <dbReference type="ChEBI" id="CHEBI:29105"/>
    </cofactor>
</comment>
<keyword evidence="3 6" id="KW-0479">Metal-binding</keyword>
<keyword evidence="5 6" id="KW-0472">Membrane</keyword>
<evidence type="ECO:0000256" key="1">
    <source>
        <dbReference type="ARBA" id="ARBA00022448"/>
    </source>
</evidence>
<comment type="caution">
    <text evidence="7">The sequence shown here is derived from an EMBL/GenBank/DDBJ whole genome shotgun (WGS) entry which is preliminary data.</text>
</comment>
<dbReference type="PANTHER" id="PTHR38344">
    <property type="entry name" value="UPF0753 PROTEIN AQ_863"/>
    <property type="match status" value="1"/>
</dbReference>
<evidence type="ECO:0000256" key="4">
    <source>
        <dbReference type="ARBA" id="ARBA00022833"/>
    </source>
</evidence>
<dbReference type="GO" id="GO:0005886">
    <property type="term" value="C:plasma membrane"/>
    <property type="evidence" value="ECO:0007669"/>
    <property type="project" value="UniProtKB-SubCell"/>
</dbReference>
<dbReference type="InterPro" id="IPR018752">
    <property type="entry name" value="DabA"/>
</dbReference>